<dbReference type="EMBL" id="SRMA01025938">
    <property type="protein sequence ID" value="TRY89715.1"/>
    <property type="molecule type" value="Genomic_DNA"/>
</dbReference>
<reference evidence="1 2" key="1">
    <citation type="journal article" date="2019" name="Sci. Data">
        <title>Hybrid genome assembly and annotation of Danionella translucida.</title>
        <authorList>
            <person name="Kadobianskyi M."/>
            <person name="Schulze L."/>
            <person name="Schuelke M."/>
            <person name="Judkewitz B."/>
        </authorList>
    </citation>
    <scope>NUCLEOTIDE SEQUENCE [LARGE SCALE GENOMIC DNA]</scope>
    <source>
        <strain evidence="1 2">Bolton</strain>
    </source>
</reference>
<dbReference type="SUPFAM" id="SSF49472">
    <property type="entry name" value="Transthyretin (synonym: prealbumin)"/>
    <property type="match status" value="1"/>
</dbReference>
<dbReference type="InterPro" id="IPR036817">
    <property type="entry name" value="Transthyretin/HIU_hydrolase_sf"/>
</dbReference>
<dbReference type="OrthoDB" id="10265230at2759"/>
<comment type="caution">
    <text evidence="1">The sequence shown here is derived from an EMBL/GenBank/DDBJ whole genome shotgun (WGS) entry which is preliminary data.</text>
</comment>
<keyword evidence="2" id="KW-1185">Reference proteome</keyword>
<protein>
    <submittedName>
        <fullName evidence="1">Uncharacterized protein</fullName>
    </submittedName>
</protein>
<gene>
    <name evidence="1" type="ORF">DNTS_028531</name>
</gene>
<name>A0A553QIF5_9TELE</name>
<dbReference type="AlphaFoldDB" id="A0A553QIF5"/>
<proteinExistence type="predicted"/>
<organism evidence="1 2">
    <name type="scientific">Danionella cerebrum</name>
    <dbReference type="NCBI Taxonomy" id="2873325"/>
    <lineage>
        <taxon>Eukaryota</taxon>
        <taxon>Metazoa</taxon>
        <taxon>Chordata</taxon>
        <taxon>Craniata</taxon>
        <taxon>Vertebrata</taxon>
        <taxon>Euteleostomi</taxon>
        <taxon>Actinopterygii</taxon>
        <taxon>Neopterygii</taxon>
        <taxon>Teleostei</taxon>
        <taxon>Ostariophysi</taxon>
        <taxon>Cypriniformes</taxon>
        <taxon>Danionidae</taxon>
        <taxon>Danioninae</taxon>
        <taxon>Danionella</taxon>
    </lineage>
</organism>
<accession>A0A553QIF5</accession>
<evidence type="ECO:0000313" key="2">
    <source>
        <dbReference type="Proteomes" id="UP000316079"/>
    </source>
</evidence>
<sequence>MKKVDMTGEVHNLSSRLWFIVWNLTPKPTGKQKVVHLSTSWLMMPDKKSTITILDTQTLTTTSQSWSHTTGSVDVRMEGLLLFEQPVLVIVCLSVSVFCGVADSPESLVYQEVFEAHAGGHHHYTLALLLSPFSYTTAVVIKAHAMNLQRPST</sequence>
<evidence type="ECO:0000313" key="1">
    <source>
        <dbReference type="EMBL" id="TRY89715.1"/>
    </source>
</evidence>
<dbReference type="Gene3D" id="2.60.40.180">
    <property type="entry name" value="Transthyretin/hydroxyisourate hydrolase domain"/>
    <property type="match status" value="1"/>
</dbReference>
<dbReference type="Proteomes" id="UP000316079">
    <property type="component" value="Unassembled WGS sequence"/>
</dbReference>